<dbReference type="InterPro" id="IPR045086">
    <property type="entry name" value="OBG_GTPase"/>
</dbReference>
<keyword evidence="2" id="KW-0812">Transmembrane</keyword>
<evidence type="ECO:0000313" key="4">
    <source>
        <dbReference type="EMBL" id="JAG07760.1"/>
    </source>
</evidence>
<accession>A0A0A9WSE1</accession>
<dbReference type="PRINTS" id="PR00326">
    <property type="entry name" value="GTP1OBG"/>
</dbReference>
<dbReference type="Pfam" id="PF01926">
    <property type="entry name" value="MMR_HSR1"/>
    <property type="match status" value="1"/>
</dbReference>
<dbReference type="InterPro" id="IPR027417">
    <property type="entry name" value="P-loop_NTPase"/>
</dbReference>
<dbReference type="Gene3D" id="3.40.50.300">
    <property type="entry name" value="P-loop containing nucleotide triphosphate hydrolases"/>
    <property type="match status" value="1"/>
</dbReference>
<dbReference type="EMBL" id="GBHO01035844">
    <property type="protein sequence ID" value="JAG07760.1"/>
    <property type="molecule type" value="Transcribed_RNA"/>
</dbReference>
<feature type="domain" description="OBG-type G" evidence="3">
    <location>
        <begin position="53"/>
        <end position="147"/>
    </location>
</feature>
<feature type="transmembrane region" description="Helical" evidence="2">
    <location>
        <begin position="157"/>
        <end position="177"/>
    </location>
</feature>
<keyword evidence="2" id="KW-0472">Membrane</keyword>
<proteinExistence type="predicted"/>
<reference evidence="4" key="1">
    <citation type="journal article" date="2014" name="PLoS ONE">
        <title>Transcriptome-Based Identification of ABC Transporters in the Western Tarnished Plant Bug Lygus hesperus.</title>
        <authorList>
            <person name="Hull J.J."/>
            <person name="Chaney K."/>
            <person name="Geib S.M."/>
            <person name="Fabrick J.A."/>
            <person name="Brent C.S."/>
            <person name="Walsh D."/>
            <person name="Lavine L.C."/>
        </authorList>
    </citation>
    <scope>NUCLEOTIDE SEQUENCE</scope>
</reference>
<reference evidence="4" key="2">
    <citation type="submission" date="2014-07" db="EMBL/GenBank/DDBJ databases">
        <authorList>
            <person name="Hull J."/>
        </authorList>
    </citation>
    <scope>NUCLEOTIDE SEQUENCE</scope>
</reference>
<gene>
    <name evidence="4" type="primary">obg_13</name>
    <name evidence="4" type="ORF">CM83_12714</name>
</gene>
<dbReference type="InterPro" id="IPR006073">
    <property type="entry name" value="GTP-bd"/>
</dbReference>
<dbReference type="GO" id="GO:0005525">
    <property type="term" value="F:GTP binding"/>
    <property type="evidence" value="ECO:0007669"/>
    <property type="project" value="InterPro"/>
</dbReference>
<keyword evidence="1" id="KW-0547">Nucleotide-binding</keyword>
<dbReference type="GO" id="GO:0003924">
    <property type="term" value="F:GTPase activity"/>
    <property type="evidence" value="ECO:0007669"/>
    <property type="project" value="InterPro"/>
</dbReference>
<evidence type="ECO:0000259" key="3">
    <source>
        <dbReference type="PROSITE" id="PS51710"/>
    </source>
</evidence>
<dbReference type="AlphaFoldDB" id="A0A0A9WSE1"/>
<name>A0A0A9WSE1_LYGHE</name>
<evidence type="ECO:0000256" key="2">
    <source>
        <dbReference type="SAM" id="Phobius"/>
    </source>
</evidence>
<dbReference type="PANTHER" id="PTHR11702:SF31">
    <property type="entry name" value="MITOCHONDRIAL RIBOSOME-ASSOCIATED GTPASE 2"/>
    <property type="match status" value="1"/>
</dbReference>
<organism evidence="4">
    <name type="scientific">Lygus hesperus</name>
    <name type="common">Western plant bug</name>
    <dbReference type="NCBI Taxonomy" id="30085"/>
    <lineage>
        <taxon>Eukaryota</taxon>
        <taxon>Metazoa</taxon>
        <taxon>Ecdysozoa</taxon>
        <taxon>Arthropoda</taxon>
        <taxon>Hexapoda</taxon>
        <taxon>Insecta</taxon>
        <taxon>Pterygota</taxon>
        <taxon>Neoptera</taxon>
        <taxon>Paraneoptera</taxon>
        <taxon>Hemiptera</taxon>
        <taxon>Heteroptera</taxon>
        <taxon>Panheteroptera</taxon>
        <taxon>Cimicomorpha</taxon>
        <taxon>Miridae</taxon>
        <taxon>Mirini</taxon>
        <taxon>Lygus</taxon>
    </lineage>
</organism>
<keyword evidence="2" id="KW-1133">Transmembrane helix</keyword>
<dbReference type="InterPro" id="IPR031167">
    <property type="entry name" value="G_OBG"/>
</dbReference>
<dbReference type="SUPFAM" id="SSF52540">
    <property type="entry name" value="P-loop containing nucleoside triphosphate hydrolases"/>
    <property type="match status" value="1"/>
</dbReference>
<dbReference type="PANTHER" id="PTHR11702">
    <property type="entry name" value="DEVELOPMENTALLY REGULATED GTP-BINDING PROTEIN-RELATED"/>
    <property type="match status" value="1"/>
</dbReference>
<sequence length="215" mass="23198">MQAGERVLVAAGGAGGPGNAAVCRSKQRTLEAVNVGGATPSYETVELQLRLLADVGVVGFPNAGKSTLVSTISHANPKVACYPFTTLTPSVGTVPICRNAIATDAFTIADIPGIVVGSSNSCGLGSNFLRHIELTKVLLYLIDIAKIISVCMLFYSFYFYCIYFFCFLLFYFCVYFLHGPPHLNLGHTCTHIHLTARRRRPSADIPCTPRGTFKV</sequence>
<protein>
    <submittedName>
        <fullName evidence="4">GTPase obg</fullName>
    </submittedName>
</protein>
<dbReference type="PROSITE" id="PS51710">
    <property type="entry name" value="G_OBG"/>
    <property type="match status" value="1"/>
</dbReference>
<evidence type="ECO:0000256" key="1">
    <source>
        <dbReference type="ARBA" id="ARBA00022741"/>
    </source>
</evidence>